<dbReference type="PANTHER" id="PTHR43798">
    <property type="entry name" value="MONOACYLGLYCEROL LIPASE"/>
    <property type="match status" value="1"/>
</dbReference>
<dbReference type="PANTHER" id="PTHR43798:SF33">
    <property type="entry name" value="HYDROLASE, PUTATIVE (AFU_ORTHOLOGUE AFUA_2G14860)-RELATED"/>
    <property type="match status" value="1"/>
</dbReference>
<evidence type="ECO:0000256" key="3">
    <source>
        <dbReference type="ARBA" id="ARBA00022801"/>
    </source>
</evidence>
<dbReference type="InterPro" id="IPR050266">
    <property type="entry name" value="AB_hydrolase_sf"/>
</dbReference>
<protein>
    <submittedName>
        <fullName evidence="5">Esterase/lipase 1</fullName>
    </submittedName>
</protein>
<comment type="similarity">
    <text evidence="1">Belongs to the lipase/esterase LIP3/BchO family.</text>
</comment>
<dbReference type="FunCoup" id="Q8EW14">
    <property type="interactions" value="174"/>
</dbReference>
<dbReference type="Proteomes" id="UP000002522">
    <property type="component" value="Chromosome"/>
</dbReference>
<dbReference type="GO" id="GO:0016020">
    <property type="term" value="C:membrane"/>
    <property type="evidence" value="ECO:0007669"/>
    <property type="project" value="TreeGrafter"/>
</dbReference>
<gene>
    <name evidence="5" type="ordered locus">MYPE3930</name>
</gene>
<dbReference type="RefSeq" id="WP_011077218.1">
    <property type="nucleotide sequence ID" value="NC_004432.1"/>
</dbReference>
<evidence type="ECO:0000256" key="2">
    <source>
        <dbReference type="ARBA" id="ARBA00022487"/>
    </source>
</evidence>
<name>Q8EW14_MALP2</name>
<evidence type="ECO:0000256" key="1">
    <source>
        <dbReference type="ARBA" id="ARBA00006989"/>
    </source>
</evidence>
<dbReference type="EMBL" id="BA000026">
    <property type="protein sequence ID" value="BAC44182.1"/>
    <property type="molecule type" value="Genomic_DNA"/>
</dbReference>
<keyword evidence="6" id="KW-1185">Reference proteome</keyword>
<dbReference type="Gene3D" id="3.40.50.1820">
    <property type="entry name" value="alpha/beta hydrolase"/>
    <property type="match status" value="1"/>
</dbReference>
<proteinExistence type="inferred from homology"/>
<dbReference type="InterPro" id="IPR000073">
    <property type="entry name" value="AB_hydrolase_1"/>
</dbReference>
<keyword evidence="2" id="KW-0719">Serine esterase</keyword>
<dbReference type="InParanoid" id="Q8EW14"/>
<evidence type="ECO:0000313" key="5">
    <source>
        <dbReference type="EMBL" id="BAC44182.1"/>
    </source>
</evidence>
<dbReference type="Pfam" id="PF00561">
    <property type="entry name" value="Abhydrolase_1"/>
    <property type="match status" value="1"/>
</dbReference>
<dbReference type="GO" id="GO:0052689">
    <property type="term" value="F:carboxylic ester hydrolase activity"/>
    <property type="evidence" value="ECO:0007669"/>
    <property type="project" value="UniProtKB-KW"/>
</dbReference>
<keyword evidence="3" id="KW-0378">Hydrolase</keyword>
<feature type="domain" description="AB hydrolase-1" evidence="4">
    <location>
        <begin position="24"/>
        <end position="250"/>
    </location>
</feature>
<dbReference type="STRING" id="272633.gene:10731508"/>
<dbReference type="HOGENOM" id="CLU_020336_41_1_14"/>
<reference evidence="5 6" key="1">
    <citation type="journal article" date="2002" name="Nucleic Acids Res.">
        <title>The complete genomic sequence of Mycoplasma penetrans, an intracellular bacterial pathogen in humans.</title>
        <authorList>
            <person name="Sasaki Y."/>
            <person name="Ishikawa J."/>
            <person name="Yamashita A."/>
            <person name="Oshima K."/>
            <person name="Kenri T."/>
            <person name="Furuya K."/>
            <person name="Yoshino C."/>
            <person name="Horino A."/>
            <person name="Shiba T."/>
            <person name="Sasaki T."/>
            <person name="Hattori M."/>
        </authorList>
    </citation>
    <scope>NUCLEOTIDE SEQUENCE [LARGE SCALE GENOMIC DNA]</scope>
    <source>
        <strain evidence="5 6">HF-2</strain>
    </source>
</reference>
<sequence>MNNKINWEKFSKCIITYPFKKYNIVYFHAFTGSYKNKSIIANQFEDCNFYAFDMPGHGDTKFDSNEQISINYFCELGIQFILDNDINNVILFGHSMGGGIVTMIANHPLIKDRVKKIILECPASLASLVNYETVIKKLIPDSLEEMELIANELFYDPLKFFGNDKNYQKFLNLEFERLKNKQYLKVILDKDNQKEMGNKINQGIIANDKKALLILGEEDKIIPAKESTEIFKVNSNYQISIIKNTKHVPIAEKTNELLKTINYFIQD</sequence>
<accession>Q8EW14</accession>
<dbReference type="InterPro" id="IPR029058">
    <property type="entry name" value="AB_hydrolase_fold"/>
</dbReference>
<evidence type="ECO:0000313" key="6">
    <source>
        <dbReference type="Proteomes" id="UP000002522"/>
    </source>
</evidence>
<dbReference type="ESTHER" id="mycpe-MYPE3930">
    <property type="family name" value="6_AlphaBeta_hydrolase"/>
</dbReference>
<dbReference type="SUPFAM" id="SSF53474">
    <property type="entry name" value="alpha/beta-Hydrolases"/>
    <property type="match status" value="1"/>
</dbReference>
<dbReference type="AlphaFoldDB" id="Q8EW14"/>
<evidence type="ECO:0000259" key="4">
    <source>
        <dbReference type="Pfam" id="PF00561"/>
    </source>
</evidence>
<dbReference type="eggNOG" id="COG2267">
    <property type="taxonomic scope" value="Bacteria"/>
</dbReference>
<dbReference type="KEGG" id="mpe:MYPE3930"/>
<dbReference type="PRINTS" id="PR00111">
    <property type="entry name" value="ABHYDROLASE"/>
</dbReference>
<organism evidence="5 6">
    <name type="scientific">Malacoplasma penetrans (strain HF-2)</name>
    <name type="common">Mycoplasma penetrans</name>
    <dbReference type="NCBI Taxonomy" id="272633"/>
    <lineage>
        <taxon>Bacteria</taxon>
        <taxon>Bacillati</taxon>
        <taxon>Mycoplasmatota</taxon>
        <taxon>Mycoplasmoidales</taxon>
        <taxon>Mycoplasmoidaceae</taxon>
        <taxon>Malacoplasma</taxon>
    </lineage>
</organism>